<sequence length="916" mass="99836">MQIRSTTPSGERTTSPATSRRSSHNIVQAQSISQTPTIPQVTPTIPQVTPSASAFLQQAAMMKRYRLEGNAFYQQEVHRRRITPPTGTHPALRTRSDSDSFCPLQHVEMLDPRGSTLTTMSSFIDAANVAHGPSPPMGLLPENERFAEPTHRGIIEELREQSIHEASGSEDDRTPVYQTYAPTPKPESSEFTSHTQPTGHRTPRKSRVFLPRKDTGTLPGSIPPKSPKKTFFKKLGMKRTNTTPSPSVSTLTGHEVFVVDEAGIPVKAQAVLGASPSKATLIRSPSKQKKLFPSLRKAGDVTSVPPPTLRSPTSMTSQETPRTAGSLTKTPQIAYTDPTHYSSLNSRHIPSQTLSEMGAPDSQQVAKCAIQRSQSLKYFDSGVPPTPPAKNTPPNIKAAREAAAAAGTLNVPPKLTESTPSKSPLGVISTSDRISPTRFGSYAHKETARLVTKPSMYSLHASVVPEVMEASTFEEMKARIDGLGLEGFSLPEETQYQRSPEMIYSPSIYGSEWDVRPSMTEKNSRASKRFSVHELPVLAEVSAEREGSHRAKQSSSSGGTIPVCYPHLASDHAMSDSTPLKSGHVRSNTSPDLERVKGESLKSEMPVHGRTHSRDHSNSPRQSTDVNIFALPAEELYDAELASPASKYYPSAMPSPLHYLPATVYTPPVKRTREELFPPTNKNESSSCHDSGLGISHQRSASSSPARSQNVLQGAPKWQAPSDSPPLSHMFQFGKTTQKNLEPEKSVAKEGENSKMDKVLAMLQTISTRSNKVEELNEEMRATNISLEGRLGRMEDMQRCSSPGSSFLGSDGTSSQRMQDDRLSGKQQKRVSTSVAHDFYRLGQTQDVPSSPLISLSSADEDVLEDSMGIHNVGIETENEDKIAGLTKANRELTDLLAGLAAQLAEMRKKLDEQAG</sequence>
<organism evidence="2 3">
    <name type="scientific">Recurvomyces mirabilis</name>
    <dbReference type="NCBI Taxonomy" id="574656"/>
    <lineage>
        <taxon>Eukaryota</taxon>
        <taxon>Fungi</taxon>
        <taxon>Dikarya</taxon>
        <taxon>Ascomycota</taxon>
        <taxon>Pezizomycotina</taxon>
        <taxon>Dothideomycetes</taxon>
        <taxon>Dothideomycetidae</taxon>
        <taxon>Mycosphaerellales</taxon>
        <taxon>Teratosphaeriaceae</taxon>
        <taxon>Recurvomyces</taxon>
    </lineage>
</organism>
<name>A0AAE1C310_9PEZI</name>
<feature type="compositionally biased region" description="Polar residues" evidence="1">
    <location>
        <begin position="310"/>
        <end position="346"/>
    </location>
</feature>
<feature type="compositionally biased region" description="Basic and acidic residues" evidence="1">
    <location>
        <begin position="592"/>
        <end position="618"/>
    </location>
</feature>
<proteinExistence type="predicted"/>
<feature type="region of interest" description="Disordered" evidence="1">
    <location>
        <begin position="541"/>
        <end position="623"/>
    </location>
</feature>
<dbReference type="AlphaFoldDB" id="A0AAE1C310"/>
<gene>
    <name evidence="2" type="ORF">LTR78_003990</name>
</gene>
<keyword evidence="3" id="KW-1185">Reference proteome</keyword>
<dbReference type="EMBL" id="JAUTXT010000011">
    <property type="protein sequence ID" value="KAK3676240.1"/>
    <property type="molecule type" value="Genomic_DNA"/>
</dbReference>
<dbReference type="Proteomes" id="UP001274830">
    <property type="component" value="Unassembled WGS sequence"/>
</dbReference>
<protein>
    <submittedName>
        <fullName evidence="2">Uncharacterized protein</fullName>
    </submittedName>
</protein>
<feature type="compositionally biased region" description="Low complexity" evidence="1">
    <location>
        <begin position="34"/>
        <end position="43"/>
    </location>
</feature>
<feature type="compositionally biased region" description="Polar residues" evidence="1">
    <location>
        <begin position="575"/>
        <end position="591"/>
    </location>
</feature>
<evidence type="ECO:0000313" key="2">
    <source>
        <dbReference type="EMBL" id="KAK3676240.1"/>
    </source>
</evidence>
<feature type="compositionally biased region" description="Basic and acidic residues" evidence="1">
    <location>
        <begin position="741"/>
        <end position="755"/>
    </location>
</feature>
<evidence type="ECO:0000256" key="1">
    <source>
        <dbReference type="SAM" id="MobiDB-lite"/>
    </source>
</evidence>
<feature type="region of interest" description="Disordered" evidence="1">
    <location>
        <begin position="674"/>
        <end position="731"/>
    </location>
</feature>
<feature type="region of interest" description="Disordered" evidence="1">
    <location>
        <begin position="797"/>
        <end position="830"/>
    </location>
</feature>
<feature type="region of interest" description="Disordered" evidence="1">
    <location>
        <begin position="736"/>
        <end position="755"/>
    </location>
</feature>
<feature type="compositionally biased region" description="Low complexity" evidence="1">
    <location>
        <begin position="696"/>
        <end position="709"/>
    </location>
</feature>
<feature type="compositionally biased region" description="Polar residues" evidence="1">
    <location>
        <begin position="799"/>
        <end position="817"/>
    </location>
</feature>
<feature type="compositionally biased region" description="Polar residues" evidence="1">
    <location>
        <begin position="24"/>
        <end position="33"/>
    </location>
</feature>
<accession>A0AAE1C310</accession>
<evidence type="ECO:0000313" key="3">
    <source>
        <dbReference type="Proteomes" id="UP001274830"/>
    </source>
</evidence>
<feature type="region of interest" description="Disordered" evidence="1">
    <location>
        <begin position="165"/>
        <end position="228"/>
    </location>
</feature>
<feature type="region of interest" description="Disordered" evidence="1">
    <location>
        <begin position="1"/>
        <end position="43"/>
    </location>
</feature>
<comment type="caution">
    <text evidence="2">The sequence shown here is derived from an EMBL/GenBank/DDBJ whole genome shotgun (WGS) entry which is preliminary data.</text>
</comment>
<feature type="compositionally biased region" description="Polar residues" evidence="1">
    <location>
        <begin position="680"/>
        <end position="689"/>
    </location>
</feature>
<feature type="compositionally biased region" description="Polar residues" evidence="1">
    <location>
        <begin position="189"/>
        <end position="199"/>
    </location>
</feature>
<reference evidence="2" key="1">
    <citation type="submission" date="2023-07" db="EMBL/GenBank/DDBJ databases">
        <title>Black Yeasts Isolated from many extreme environments.</title>
        <authorList>
            <person name="Coleine C."/>
            <person name="Stajich J.E."/>
            <person name="Selbmann L."/>
        </authorList>
    </citation>
    <scope>NUCLEOTIDE SEQUENCE</scope>
    <source>
        <strain evidence="2">CCFEE 5485</strain>
    </source>
</reference>
<feature type="compositionally biased region" description="Polar residues" evidence="1">
    <location>
        <begin position="1"/>
        <end position="11"/>
    </location>
</feature>
<feature type="region of interest" description="Disordered" evidence="1">
    <location>
        <begin position="283"/>
        <end position="346"/>
    </location>
</feature>